<dbReference type="Pfam" id="PF03416">
    <property type="entry name" value="Peptidase_C54"/>
    <property type="match status" value="1"/>
</dbReference>
<evidence type="ECO:0000313" key="15">
    <source>
        <dbReference type="Proteomes" id="UP000663828"/>
    </source>
</evidence>
<dbReference type="EMBL" id="CAJNOR010005058">
    <property type="protein sequence ID" value="CAF1542816.1"/>
    <property type="molecule type" value="Genomic_DNA"/>
</dbReference>
<comment type="function">
    <text evidence="11">Cysteine protease that plays a key role in autophagy by mediating both proteolytic activation and delipidation of ATG8 family proteins.</text>
</comment>
<dbReference type="GO" id="GO:0034727">
    <property type="term" value="P:piecemeal microautophagy of the nucleus"/>
    <property type="evidence" value="ECO:0007669"/>
    <property type="project" value="TreeGrafter"/>
</dbReference>
<evidence type="ECO:0000256" key="9">
    <source>
        <dbReference type="ARBA" id="ARBA00023006"/>
    </source>
</evidence>
<keyword evidence="12" id="KW-0472">Membrane</keyword>
<evidence type="ECO:0000256" key="3">
    <source>
        <dbReference type="ARBA" id="ARBA00022448"/>
    </source>
</evidence>
<keyword evidence="15" id="KW-1185">Reference proteome</keyword>
<comment type="similarity">
    <text evidence="2 11">Belongs to the peptidase C54 family.</text>
</comment>
<dbReference type="GO" id="GO:0000423">
    <property type="term" value="P:mitophagy"/>
    <property type="evidence" value="ECO:0007669"/>
    <property type="project" value="TreeGrafter"/>
</dbReference>
<evidence type="ECO:0000259" key="13">
    <source>
        <dbReference type="Pfam" id="PF03416"/>
    </source>
</evidence>
<dbReference type="SUPFAM" id="SSF54001">
    <property type="entry name" value="Cysteine proteinases"/>
    <property type="match status" value="1"/>
</dbReference>
<keyword evidence="12" id="KW-0812">Transmembrane</keyword>
<keyword evidence="5 11" id="KW-0645">Protease</keyword>
<dbReference type="GO" id="GO:0005737">
    <property type="term" value="C:cytoplasm"/>
    <property type="evidence" value="ECO:0007669"/>
    <property type="project" value="UniProtKB-SubCell"/>
</dbReference>
<keyword evidence="7" id="KW-0788">Thiol protease</keyword>
<dbReference type="GO" id="GO:0035973">
    <property type="term" value="P:aggrephagy"/>
    <property type="evidence" value="ECO:0007669"/>
    <property type="project" value="TreeGrafter"/>
</dbReference>
<dbReference type="AlphaFoldDB" id="A0A815W8X0"/>
<evidence type="ECO:0000256" key="11">
    <source>
        <dbReference type="RuleBase" id="RU363115"/>
    </source>
</evidence>
<keyword evidence="12" id="KW-1133">Transmembrane helix</keyword>
<evidence type="ECO:0000256" key="1">
    <source>
        <dbReference type="ARBA" id="ARBA00004496"/>
    </source>
</evidence>
<organism evidence="14 15">
    <name type="scientific">Adineta ricciae</name>
    <name type="common">Rotifer</name>
    <dbReference type="NCBI Taxonomy" id="249248"/>
    <lineage>
        <taxon>Eukaryota</taxon>
        <taxon>Metazoa</taxon>
        <taxon>Spiralia</taxon>
        <taxon>Gnathifera</taxon>
        <taxon>Rotifera</taxon>
        <taxon>Eurotatoria</taxon>
        <taxon>Bdelloidea</taxon>
        <taxon>Adinetida</taxon>
        <taxon>Adinetidae</taxon>
        <taxon>Adineta</taxon>
    </lineage>
</organism>
<dbReference type="GO" id="GO:0000045">
    <property type="term" value="P:autophagosome assembly"/>
    <property type="evidence" value="ECO:0007669"/>
    <property type="project" value="TreeGrafter"/>
</dbReference>
<proteinExistence type="inferred from homology"/>
<feature type="domain" description="Peptidase C54 catalytic" evidence="13">
    <location>
        <begin position="245"/>
        <end position="522"/>
    </location>
</feature>
<feature type="transmembrane region" description="Helical" evidence="12">
    <location>
        <begin position="111"/>
        <end position="134"/>
    </location>
</feature>
<comment type="subcellular location">
    <subcellularLocation>
        <location evidence="1 11">Cytoplasm</location>
    </subcellularLocation>
</comment>
<dbReference type="InterPro" id="IPR038765">
    <property type="entry name" value="Papain-like_cys_pep_sf"/>
</dbReference>
<comment type="caution">
    <text evidence="14">The sequence shown here is derived from an EMBL/GenBank/DDBJ whole genome shotgun (WGS) entry which is preliminary data.</text>
</comment>
<reference evidence="14" key="1">
    <citation type="submission" date="2021-02" db="EMBL/GenBank/DDBJ databases">
        <authorList>
            <person name="Nowell W R."/>
        </authorList>
    </citation>
    <scope>NUCLEOTIDE SEQUENCE</scope>
</reference>
<keyword evidence="6 11" id="KW-0378">Hydrolase</keyword>
<comment type="catalytic activity">
    <reaction evidence="10">
        <text>[protein]-C-terminal L-amino acid-glycyl-phosphatidylethanolamide + H2O = [protein]-C-terminal L-amino acid-glycine + a 1,2-diacyl-sn-glycero-3-phosphoethanolamine</text>
        <dbReference type="Rhea" id="RHEA:67548"/>
        <dbReference type="Rhea" id="RHEA-COMP:17323"/>
        <dbReference type="Rhea" id="RHEA-COMP:17324"/>
        <dbReference type="ChEBI" id="CHEBI:15377"/>
        <dbReference type="ChEBI" id="CHEBI:64612"/>
        <dbReference type="ChEBI" id="CHEBI:172940"/>
        <dbReference type="ChEBI" id="CHEBI:172941"/>
    </reaction>
    <physiologicalReaction direction="left-to-right" evidence="10">
        <dbReference type="Rhea" id="RHEA:67549"/>
    </physiologicalReaction>
</comment>
<evidence type="ECO:0000256" key="8">
    <source>
        <dbReference type="ARBA" id="ARBA00022927"/>
    </source>
</evidence>
<dbReference type="GO" id="GO:0015031">
    <property type="term" value="P:protein transport"/>
    <property type="evidence" value="ECO:0007669"/>
    <property type="project" value="UniProtKB-KW"/>
</dbReference>
<keyword evidence="4 11" id="KW-0963">Cytoplasm</keyword>
<dbReference type="Proteomes" id="UP000663828">
    <property type="component" value="Unassembled WGS sequence"/>
</dbReference>
<name>A0A815W8X0_ADIRI</name>
<evidence type="ECO:0000256" key="2">
    <source>
        <dbReference type="ARBA" id="ARBA00010958"/>
    </source>
</evidence>
<keyword evidence="3" id="KW-0813">Transport</keyword>
<evidence type="ECO:0000256" key="4">
    <source>
        <dbReference type="ARBA" id="ARBA00022490"/>
    </source>
</evidence>
<sequence>MTNVPLLYIGEHYLILSNCSFQWNSTTYRLKSNEIFSFRIEFESPISSQCSSCNRHTSICHNQVCQCRSGALPIKLYQDKQFCIDMTRDCTLDSRRCLYSHSVKTTAFNQLLIILIVLIVLVFGLVLSLLWYLFRYRNEKQRKEFSSNQSIFTIDPYERTPSTISTTDSIRFGLDQEYPKIIGEDNNGETIFILARLRAMNSAALSLAASMFEVAGSDNDALADIDTELYILGIKYKTPNGDNADAILHDVASRFWFTYRTGFVPIGGPSGPVKDTGWGCMMRCGQMMMAEAYLRFFLPAGRNFRWRPNLTDSIYWEILNMFIDKRHSSYSIHQIVQMGHSEGKEIGQWFGPNTIAQVLKRIASNEFDKQVNVHVAMDNTLVLDEIRKLCQPNLKGRKSSKKSNDNPQTWKPLVIIIPLRLGLSDVNIEYIDQLKLCFRLPQTLGCIGGKPNHAHYFIGYLESDELLYLDPHVTQSYVDTTTTTDDTTYHCDRVNRMKFSSLDPSLALAFACKTEADFNDLIAKLKENLPLRPMFEICEANPFNLQNKKAEHHGVLTLSSDDDFEVV</sequence>
<dbReference type="PANTHER" id="PTHR22624">
    <property type="entry name" value="CYSTEINE PROTEASE ATG4"/>
    <property type="match status" value="1"/>
</dbReference>
<dbReference type="EC" id="3.4.22.-" evidence="11"/>
<dbReference type="PANTHER" id="PTHR22624:SF49">
    <property type="entry name" value="CYSTEINE PROTEASE"/>
    <property type="match status" value="1"/>
</dbReference>
<evidence type="ECO:0000256" key="12">
    <source>
        <dbReference type="SAM" id="Phobius"/>
    </source>
</evidence>
<evidence type="ECO:0000256" key="10">
    <source>
        <dbReference type="ARBA" id="ARBA00029362"/>
    </source>
</evidence>
<accession>A0A815W8X0</accession>
<keyword evidence="9 11" id="KW-0072">Autophagy</keyword>
<evidence type="ECO:0000313" key="14">
    <source>
        <dbReference type="EMBL" id="CAF1542816.1"/>
    </source>
</evidence>
<dbReference type="GO" id="GO:0016485">
    <property type="term" value="P:protein processing"/>
    <property type="evidence" value="ECO:0007669"/>
    <property type="project" value="TreeGrafter"/>
</dbReference>
<evidence type="ECO:0000256" key="5">
    <source>
        <dbReference type="ARBA" id="ARBA00022670"/>
    </source>
</evidence>
<dbReference type="InterPro" id="IPR005078">
    <property type="entry name" value="Peptidase_C54"/>
</dbReference>
<protein>
    <recommendedName>
        <fullName evidence="11">Cysteine protease</fullName>
        <ecNumber evidence="11">3.4.22.-</ecNumber>
    </recommendedName>
</protein>
<gene>
    <name evidence="14" type="ORF">XAT740_LOCUS42309</name>
</gene>
<evidence type="ECO:0000256" key="6">
    <source>
        <dbReference type="ARBA" id="ARBA00022801"/>
    </source>
</evidence>
<evidence type="ECO:0000256" key="7">
    <source>
        <dbReference type="ARBA" id="ARBA00022807"/>
    </source>
</evidence>
<dbReference type="GO" id="GO:0004197">
    <property type="term" value="F:cysteine-type endopeptidase activity"/>
    <property type="evidence" value="ECO:0007669"/>
    <property type="project" value="TreeGrafter"/>
</dbReference>
<dbReference type="GO" id="GO:0019786">
    <property type="term" value="F:protein-phosphatidylethanolamide deconjugating activity"/>
    <property type="evidence" value="ECO:0007669"/>
    <property type="project" value="InterPro"/>
</dbReference>
<dbReference type="InterPro" id="IPR046792">
    <property type="entry name" value="Peptidase_C54_cat"/>
</dbReference>
<keyword evidence="8 11" id="KW-0653">Protein transport</keyword>